<dbReference type="EMBL" id="CAKXAJ010024867">
    <property type="protein sequence ID" value="CAH2232138.1"/>
    <property type="molecule type" value="Genomic_DNA"/>
</dbReference>
<feature type="compositionally biased region" description="Polar residues" evidence="1">
    <location>
        <begin position="52"/>
        <end position="64"/>
    </location>
</feature>
<evidence type="ECO:0000313" key="3">
    <source>
        <dbReference type="Proteomes" id="UP000838756"/>
    </source>
</evidence>
<keyword evidence="3" id="KW-1185">Reference proteome</keyword>
<feature type="region of interest" description="Disordered" evidence="1">
    <location>
        <begin position="78"/>
        <end position="97"/>
    </location>
</feature>
<proteinExistence type="predicted"/>
<dbReference type="AlphaFoldDB" id="A0A8S4R9J5"/>
<dbReference type="Proteomes" id="UP000838756">
    <property type="component" value="Unassembled WGS sequence"/>
</dbReference>
<feature type="region of interest" description="Disordered" evidence="1">
    <location>
        <begin position="45"/>
        <end position="64"/>
    </location>
</feature>
<evidence type="ECO:0000313" key="2">
    <source>
        <dbReference type="EMBL" id="CAH2232138.1"/>
    </source>
</evidence>
<accession>A0A8S4R9J5</accession>
<dbReference type="OrthoDB" id="7478539at2759"/>
<feature type="compositionally biased region" description="Polar residues" evidence="1">
    <location>
        <begin position="84"/>
        <end position="97"/>
    </location>
</feature>
<gene>
    <name evidence="2" type="primary">jg20813</name>
    <name evidence="2" type="ORF">PAEG_LOCUS10453</name>
</gene>
<name>A0A8S4R9J5_9NEOP</name>
<sequence length="97" mass="10766">MGLIRGLRITQRAMERAILGVSLRDEIRNEKILRRYSSASRKAEVEMGRAHSSGNRWTLGNSSGIATPQRLCADLMNVDRDRGQNSSADSSKTSFKA</sequence>
<organism evidence="2 3">
    <name type="scientific">Pararge aegeria aegeria</name>
    <dbReference type="NCBI Taxonomy" id="348720"/>
    <lineage>
        <taxon>Eukaryota</taxon>
        <taxon>Metazoa</taxon>
        <taxon>Ecdysozoa</taxon>
        <taxon>Arthropoda</taxon>
        <taxon>Hexapoda</taxon>
        <taxon>Insecta</taxon>
        <taxon>Pterygota</taxon>
        <taxon>Neoptera</taxon>
        <taxon>Endopterygota</taxon>
        <taxon>Lepidoptera</taxon>
        <taxon>Glossata</taxon>
        <taxon>Ditrysia</taxon>
        <taxon>Papilionoidea</taxon>
        <taxon>Nymphalidae</taxon>
        <taxon>Satyrinae</taxon>
        <taxon>Satyrini</taxon>
        <taxon>Parargina</taxon>
        <taxon>Pararge</taxon>
    </lineage>
</organism>
<protein>
    <submittedName>
        <fullName evidence="2">Jg20813 protein</fullName>
    </submittedName>
</protein>
<reference evidence="2" key="1">
    <citation type="submission" date="2022-03" db="EMBL/GenBank/DDBJ databases">
        <authorList>
            <person name="Lindestad O."/>
        </authorList>
    </citation>
    <scope>NUCLEOTIDE SEQUENCE</scope>
</reference>
<comment type="caution">
    <text evidence="2">The sequence shown here is derived from an EMBL/GenBank/DDBJ whole genome shotgun (WGS) entry which is preliminary data.</text>
</comment>
<evidence type="ECO:0000256" key="1">
    <source>
        <dbReference type="SAM" id="MobiDB-lite"/>
    </source>
</evidence>